<keyword evidence="1" id="KW-0472">Membrane</keyword>
<keyword evidence="1" id="KW-0812">Transmembrane</keyword>
<protein>
    <submittedName>
        <fullName evidence="2">Uncharacterized protein</fullName>
    </submittedName>
</protein>
<dbReference type="EMBL" id="MK072047">
    <property type="protein sequence ID" value="AYV77550.1"/>
    <property type="molecule type" value="Genomic_DNA"/>
</dbReference>
<organism evidence="2">
    <name type="scientific">Dasosvirus sp</name>
    <dbReference type="NCBI Taxonomy" id="2487764"/>
    <lineage>
        <taxon>Viruses</taxon>
        <taxon>Varidnaviria</taxon>
        <taxon>Bamfordvirae</taxon>
        <taxon>Nucleocytoviricota</taxon>
        <taxon>Megaviricetes</taxon>
        <taxon>Imitervirales</taxon>
        <taxon>Mimiviridae</taxon>
        <taxon>Klosneuvirinae</taxon>
    </lineage>
</organism>
<evidence type="ECO:0000256" key="1">
    <source>
        <dbReference type="SAM" id="Phobius"/>
    </source>
</evidence>
<feature type="transmembrane region" description="Helical" evidence="1">
    <location>
        <begin position="6"/>
        <end position="24"/>
    </location>
</feature>
<accession>A0A3G4ZRL4</accession>
<sequence>MENWFFYVFACMIIVIGIMIIVRSSNENDTLYLSSGVLLILLPIALMIQFSLKECD</sequence>
<feature type="transmembrane region" description="Helical" evidence="1">
    <location>
        <begin position="31"/>
        <end position="52"/>
    </location>
</feature>
<gene>
    <name evidence="2" type="ORF">Dasosvirus6_12</name>
</gene>
<evidence type="ECO:0000313" key="2">
    <source>
        <dbReference type="EMBL" id="AYV77550.1"/>
    </source>
</evidence>
<reference evidence="2" key="1">
    <citation type="submission" date="2018-10" db="EMBL/GenBank/DDBJ databases">
        <title>Hidden diversity of soil giant viruses.</title>
        <authorList>
            <person name="Schulz F."/>
            <person name="Alteio L."/>
            <person name="Goudeau D."/>
            <person name="Ryan E.M."/>
            <person name="Malmstrom R.R."/>
            <person name="Blanchard J."/>
            <person name="Woyke T."/>
        </authorList>
    </citation>
    <scope>NUCLEOTIDE SEQUENCE</scope>
    <source>
        <strain evidence="2">DSV1</strain>
    </source>
</reference>
<keyword evidence="1" id="KW-1133">Transmembrane helix</keyword>
<name>A0A3G4ZRL4_9VIRU</name>
<proteinExistence type="predicted"/>